<sequence>MLGKEYRERKFSILGGEDGGEQSNDMYDLWRTMEAVAPLTPPLSPKGEEFTHTFLIEDDKCANCVKNGHIIKDCMFSWEKDMKDAPEPPKCSNCTCSRRNRDYSFSGENCVAPTAVFPSCCIQEKPKTEIRTPFTLKFVNVETPNMTSESESENSIQESYDTDPEEENDDEIDVVSVTCNDGVDEDMLEKGDDWNSNSGASLSATVAAMHNYTQQMPKKAMSMPPSPALQYDYERSTRPAQSSRKIFSSPTSPVHKRSRRKLTTNDLYRVAKQIRRANRNEERGKRAQHNTLERQRRIDLRMSFEHLKNLVPTPGKERMSKVNILKFAAQYCKSLTKKQETLEAQMKEEQEKNNKLRRRLSELRSGKSC</sequence>
<dbReference type="GO" id="GO:0008270">
    <property type="term" value="F:zinc ion binding"/>
    <property type="evidence" value="ECO:0007669"/>
    <property type="project" value="UniProtKB-KW"/>
</dbReference>
<feature type="region of interest" description="Disordered" evidence="3">
    <location>
        <begin position="144"/>
        <end position="169"/>
    </location>
</feature>
<evidence type="ECO:0000313" key="7">
    <source>
        <dbReference type="Proteomes" id="UP000549394"/>
    </source>
</evidence>
<gene>
    <name evidence="6" type="ORF">DGYR_LOCUS1164</name>
</gene>
<keyword evidence="1" id="KW-0238">DNA-binding</keyword>
<dbReference type="InterPro" id="IPR036638">
    <property type="entry name" value="HLH_DNA-bd_sf"/>
</dbReference>
<feature type="region of interest" description="Disordered" evidence="3">
    <location>
        <begin position="345"/>
        <end position="369"/>
    </location>
</feature>
<dbReference type="SUPFAM" id="SSF47459">
    <property type="entry name" value="HLH, helix-loop-helix DNA-binding domain"/>
    <property type="match status" value="1"/>
</dbReference>
<dbReference type="GO" id="GO:0003677">
    <property type="term" value="F:DNA binding"/>
    <property type="evidence" value="ECO:0007669"/>
    <property type="project" value="UniProtKB-KW"/>
</dbReference>
<evidence type="ECO:0000259" key="4">
    <source>
        <dbReference type="PROSITE" id="PS50158"/>
    </source>
</evidence>
<organism evidence="6 7">
    <name type="scientific">Dimorphilus gyrociliatus</name>
    <dbReference type="NCBI Taxonomy" id="2664684"/>
    <lineage>
        <taxon>Eukaryota</taxon>
        <taxon>Metazoa</taxon>
        <taxon>Spiralia</taxon>
        <taxon>Lophotrochozoa</taxon>
        <taxon>Annelida</taxon>
        <taxon>Polychaeta</taxon>
        <taxon>Polychaeta incertae sedis</taxon>
        <taxon>Dinophilidae</taxon>
        <taxon>Dimorphilus</taxon>
    </lineage>
</organism>
<keyword evidence="2" id="KW-0479">Metal-binding</keyword>
<feature type="compositionally biased region" description="Polar residues" evidence="3">
    <location>
        <begin position="238"/>
        <end position="252"/>
    </location>
</feature>
<evidence type="ECO:0000256" key="2">
    <source>
        <dbReference type="PROSITE-ProRule" id="PRU00047"/>
    </source>
</evidence>
<keyword evidence="2" id="KW-0862">Zinc</keyword>
<protein>
    <submittedName>
        <fullName evidence="6">DgyrCDS1203</fullName>
    </submittedName>
</protein>
<reference evidence="6 7" key="1">
    <citation type="submission" date="2020-08" db="EMBL/GenBank/DDBJ databases">
        <authorList>
            <person name="Hejnol A."/>
        </authorList>
    </citation>
    <scope>NUCLEOTIDE SEQUENCE [LARGE SCALE GENOMIC DNA]</scope>
</reference>
<proteinExistence type="predicted"/>
<evidence type="ECO:0000256" key="3">
    <source>
        <dbReference type="SAM" id="MobiDB-lite"/>
    </source>
</evidence>
<dbReference type="SMART" id="SM00353">
    <property type="entry name" value="HLH"/>
    <property type="match status" value="1"/>
</dbReference>
<keyword evidence="2" id="KW-0863">Zinc-finger</keyword>
<dbReference type="InterPro" id="IPR050433">
    <property type="entry name" value="Myc_transcription_factors"/>
</dbReference>
<dbReference type="GO" id="GO:0046983">
    <property type="term" value="F:protein dimerization activity"/>
    <property type="evidence" value="ECO:0007669"/>
    <property type="project" value="InterPro"/>
</dbReference>
<keyword evidence="7" id="KW-1185">Reference proteome</keyword>
<evidence type="ECO:0000313" key="6">
    <source>
        <dbReference type="EMBL" id="CAD5111941.1"/>
    </source>
</evidence>
<dbReference type="Proteomes" id="UP000549394">
    <property type="component" value="Unassembled WGS sequence"/>
</dbReference>
<feature type="region of interest" description="Disordered" evidence="3">
    <location>
        <begin position="237"/>
        <end position="260"/>
    </location>
</feature>
<name>A0A7I8V9G3_9ANNE</name>
<evidence type="ECO:0000256" key="1">
    <source>
        <dbReference type="ARBA" id="ARBA00023125"/>
    </source>
</evidence>
<feature type="domain" description="CCHC-type" evidence="4">
    <location>
        <begin position="60"/>
        <end position="74"/>
    </location>
</feature>
<feature type="domain" description="BHLH" evidence="5">
    <location>
        <begin position="284"/>
        <end position="335"/>
    </location>
</feature>
<dbReference type="PANTHER" id="PTHR45851">
    <property type="entry name" value="MYC PROTO-ONCOGENE"/>
    <property type="match status" value="1"/>
</dbReference>
<dbReference type="PROSITE" id="PS50888">
    <property type="entry name" value="BHLH"/>
    <property type="match status" value="1"/>
</dbReference>
<evidence type="ECO:0000259" key="5">
    <source>
        <dbReference type="PROSITE" id="PS50888"/>
    </source>
</evidence>
<dbReference type="Pfam" id="PF00010">
    <property type="entry name" value="HLH"/>
    <property type="match status" value="1"/>
</dbReference>
<dbReference type="FunFam" id="4.10.280.10:FF:000019">
    <property type="entry name" value="Myc proto-oncogene protein"/>
    <property type="match status" value="1"/>
</dbReference>
<dbReference type="AlphaFoldDB" id="A0A7I8V9G3"/>
<comment type="caution">
    <text evidence="6">The sequence shown here is derived from an EMBL/GenBank/DDBJ whole genome shotgun (WGS) entry which is preliminary data.</text>
</comment>
<dbReference type="InterPro" id="IPR001878">
    <property type="entry name" value="Znf_CCHC"/>
</dbReference>
<dbReference type="EMBL" id="CAJFCJ010000002">
    <property type="protein sequence ID" value="CAD5111941.1"/>
    <property type="molecule type" value="Genomic_DNA"/>
</dbReference>
<dbReference type="OrthoDB" id="5964374at2759"/>
<dbReference type="PROSITE" id="PS50158">
    <property type="entry name" value="ZF_CCHC"/>
    <property type="match status" value="1"/>
</dbReference>
<dbReference type="InterPro" id="IPR011598">
    <property type="entry name" value="bHLH_dom"/>
</dbReference>
<accession>A0A7I8V9G3</accession>
<feature type="compositionally biased region" description="Acidic residues" evidence="3">
    <location>
        <begin position="160"/>
        <end position="169"/>
    </location>
</feature>
<dbReference type="CDD" id="cd11400">
    <property type="entry name" value="bHLHzip_Myc"/>
    <property type="match status" value="1"/>
</dbReference>
<dbReference type="Gene3D" id="4.10.280.10">
    <property type="entry name" value="Helix-loop-helix DNA-binding domain"/>
    <property type="match status" value="1"/>
</dbReference>